<name>A0A2G9YJA0_9BACT</name>
<organism evidence="4 5">
    <name type="scientific">Candidatus Sherwoodlollariibacterium unditelluris</name>
    <dbReference type="NCBI Taxonomy" id="1974757"/>
    <lineage>
        <taxon>Bacteria</taxon>
        <taxon>Pseudomonadati</taxon>
        <taxon>Candidatus Omnitrophota</taxon>
        <taxon>Candidatus Sherwoodlollariibacterium</taxon>
    </lineage>
</organism>
<dbReference type="GO" id="GO:0020037">
    <property type="term" value="F:heme binding"/>
    <property type="evidence" value="ECO:0007669"/>
    <property type="project" value="TreeGrafter"/>
</dbReference>
<accession>A0A2G9YJA0</accession>
<dbReference type="EMBL" id="PCRK01000087">
    <property type="protein sequence ID" value="PIP19306.1"/>
    <property type="molecule type" value="Genomic_DNA"/>
</dbReference>
<dbReference type="PANTHER" id="PTHR30295">
    <property type="entry name" value="BACTERIOFERRITIN"/>
    <property type="match status" value="1"/>
</dbReference>
<sequence length="159" mass="18181">MGKQARAITEINLKDLARDLNKAYADEWLAFYLYWYMASTVSGRAYKDVKEMLQELAKDELEHAGELADLIIKLGDAPLADPMDLEKNANAPYFMPPKNTADINRIMRIVAEAEAGTIEVYSKLAKKTFGKEYVIHQVLTHILSEEVTHEEMFENLLER</sequence>
<comment type="caution">
    <text evidence="4">The sequence shown here is derived from an EMBL/GenBank/DDBJ whole genome shotgun (WGS) entry which is preliminary data.</text>
</comment>
<reference evidence="4 5" key="1">
    <citation type="submission" date="2017-09" db="EMBL/GenBank/DDBJ databases">
        <title>Depth-based differentiation of microbial function through sediment-hosted aquifers and enrichment of novel symbionts in the deep terrestrial subsurface.</title>
        <authorList>
            <person name="Probst A.J."/>
            <person name="Ladd B."/>
            <person name="Jarett J.K."/>
            <person name="Geller-Mcgrath D.E."/>
            <person name="Sieber C.M."/>
            <person name="Emerson J.B."/>
            <person name="Anantharaman K."/>
            <person name="Thomas B.C."/>
            <person name="Malmstrom R."/>
            <person name="Stieglmeier M."/>
            <person name="Klingl A."/>
            <person name="Woyke T."/>
            <person name="Ryan C.M."/>
            <person name="Banfield J.F."/>
        </authorList>
    </citation>
    <scope>NUCLEOTIDE SEQUENCE [LARGE SCALE GENOMIC DNA]</scope>
    <source>
        <strain evidence="4">CG23_combo_of_CG06-09_8_20_14_all_41_10</strain>
    </source>
</reference>
<dbReference type="InterPro" id="IPR009078">
    <property type="entry name" value="Ferritin-like_SF"/>
</dbReference>
<dbReference type="InterPro" id="IPR012347">
    <property type="entry name" value="Ferritin-like"/>
</dbReference>
<dbReference type="GO" id="GO:0008199">
    <property type="term" value="F:ferric iron binding"/>
    <property type="evidence" value="ECO:0007669"/>
    <property type="project" value="InterPro"/>
</dbReference>
<dbReference type="AlphaFoldDB" id="A0A2G9YJA0"/>
<dbReference type="PANTHER" id="PTHR30295:SF1">
    <property type="entry name" value="DNA PROTECTION DURING STARVATION PROTEIN"/>
    <property type="match status" value="1"/>
</dbReference>
<dbReference type="SUPFAM" id="SSF47240">
    <property type="entry name" value="Ferritin-like"/>
    <property type="match status" value="1"/>
</dbReference>
<dbReference type="Gene3D" id="1.20.1260.10">
    <property type="match status" value="1"/>
</dbReference>
<dbReference type="InterPro" id="IPR009040">
    <property type="entry name" value="Ferritin-like_diiron"/>
</dbReference>
<dbReference type="Pfam" id="PF00210">
    <property type="entry name" value="Ferritin"/>
    <property type="match status" value="1"/>
</dbReference>
<keyword evidence="2" id="KW-0408">Iron</keyword>
<gene>
    <name evidence="4" type="ORF">COX41_03575</name>
</gene>
<evidence type="ECO:0000256" key="1">
    <source>
        <dbReference type="ARBA" id="ARBA00022434"/>
    </source>
</evidence>
<protein>
    <submittedName>
        <fullName evidence="4">Bacterioferritin</fullName>
    </submittedName>
</protein>
<keyword evidence="1" id="KW-0409">Iron storage</keyword>
<dbReference type="GO" id="GO:0004322">
    <property type="term" value="F:ferroxidase activity"/>
    <property type="evidence" value="ECO:0007669"/>
    <property type="project" value="TreeGrafter"/>
</dbReference>
<dbReference type="GO" id="GO:0005829">
    <property type="term" value="C:cytosol"/>
    <property type="evidence" value="ECO:0007669"/>
    <property type="project" value="TreeGrafter"/>
</dbReference>
<dbReference type="PROSITE" id="PS50905">
    <property type="entry name" value="FERRITIN_LIKE"/>
    <property type="match status" value="1"/>
</dbReference>
<evidence type="ECO:0000313" key="4">
    <source>
        <dbReference type="EMBL" id="PIP19306.1"/>
    </source>
</evidence>
<dbReference type="GO" id="GO:0006879">
    <property type="term" value="P:intracellular iron ion homeostasis"/>
    <property type="evidence" value="ECO:0007669"/>
    <property type="project" value="UniProtKB-KW"/>
</dbReference>
<evidence type="ECO:0000256" key="2">
    <source>
        <dbReference type="ARBA" id="ARBA00023004"/>
    </source>
</evidence>
<dbReference type="Proteomes" id="UP000231292">
    <property type="component" value="Unassembled WGS sequence"/>
</dbReference>
<feature type="domain" description="Ferritin-like diiron" evidence="3">
    <location>
        <begin position="10"/>
        <end position="159"/>
    </location>
</feature>
<proteinExistence type="predicted"/>
<evidence type="ECO:0000259" key="3">
    <source>
        <dbReference type="PROSITE" id="PS50905"/>
    </source>
</evidence>
<evidence type="ECO:0000313" key="5">
    <source>
        <dbReference type="Proteomes" id="UP000231292"/>
    </source>
</evidence>
<dbReference type="InterPro" id="IPR008331">
    <property type="entry name" value="Ferritin_DPS_dom"/>
</dbReference>